<organism evidence="3 4">
    <name type="scientific">Sulfurospirillum tamanense</name>
    <dbReference type="NCBI Taxonomy" id="2813362"/>
    <lineage>
        <taxon>Bacteria</taxon>
        <taxon>Pseudomonadati</taxon>
        <taxon>Campylobacterota</taxon>
        <taxon>Epsilonproteobacteria</taxon>
        <taxon>Campylobacterales</taxon>
        <taxon>Sulfurospirillaceae</taxon>
        <taxon>Sulfurospirillum</taxon>
    </lineage>
</organism>
<evidence type="ECO:0000256" key="2">
    <source>
        <dbReference type="SAM" id="Phobius"/>
    </source>
</evidence>
<feature type="transmembrane region" description="Helical" evidence="2">
    <location>
        <begin position="70"/>
        <end position="91"/>
    </location>
</feature>
<dbReference type="Pfam" id="PF02325">
    <property type="entry name" value="CCB3_YggT"/>
    <property type="match status" value="1"/>
</dbReference>
<evidence type="ECO:0000313" key="3">
    <source>
        <dbReference type="EMBL" id="MBN2964726.1"/>
    </source>
</evidence>
<dbReference type="Proteomes" id="UP000703590">
    <property type="component" value="Unassembled WGS sequence"/>
</dbReference>
<reference evidence="4" key="2">
    <citation type="submission" date="2021-02" db="EMBL/GenBank/DDBJ databases">
        <title>Sulfurospirillum tamanensis sp. nov.</title>
        <authorList>
            <person name="Merkel A.Y."/>
        </authorList>
    </citation>
    <scope>NUCLEOTIDE SEQUENCE [LARGE SCALE GENOMIC DNA]</scope>
    <source>
        <strain evidence="4">T05b</strain>
    </source>
</reference>
<keyword evidence="2" id="KW-1133">Transmembrane helix</keyword>
<dbReference type="RefSeq" id="WP_205459277.1">
    <property type="nucleotide sequence ID" value="NZ_JAFHKK010000016.1"/>
</dbReference>
<keyword evidence="4" id="KW-1185">Reference proteome</keyword>
<dbReference type="PANTHER" id="PTHR33219">
    <property type="entry name" value="YLMG HOMOLOG PROTEIN 2, CHLOROPLASTIC"/>
    <property type="match status" value="1"/>
</dbReference>
<sequence length="97" mass="10947">MIFSTLIEAIAQILHMVITIYIWVIIIAALITWVRPDPYNPIVQALMRLTQPVYAFIRRYIPTVIGGIDLAPIIVILGLQFLDLFLVKLLFGLANGL</sequence>
<evidence type="ECO:0000256" key="1">
    <source>
        <dbReference type="ARBA" id="ARBA00010894"/>
    </source>
</evidence>
<feature type="transmembrane region" description="Helical" evidence="2">
    <location>
        <begin position="12"/>
        <end position="34"/>
    </location>
</feature>
<evidence type="ECO:0000313" key="4">
    <source>
        <dbReference type="Proteomes" id="UP000703590"/>
    </source>
</evidence>
<proteinExistence type="inferred from homology"/>
<keyword evidence="2" id="KW-0472">Membrane</keyword>
<dbReference type="EMBL" id="JAFHKK010000016">
    <property type="protein sequence ID" value="MBN2964726.1"/>
    <property type="molecule type" value="Genomic_DNA"/>
</dbReference>
<dbReference type="PANTHER" id="PTHR33219:SF14">
    <property type="entry name" value="PROTEIN COFACTOR ASSEMBLY OF COMPLEX C SUBUNIT B CCB3, CHLOROPLASTIC-RELATED"/>
    <property type="match status" value="1"/>
</dbReference>
<gene>
    <name evidence="3" type="ORF">JWV37_08030</name>
</gene>
<dbReference type="InterPro" id="IPR003425">
    <property type="entry name" value="CCB3/YggT"/>
</dbReference>
<reference evidence="3 4" key="1">
    <citation type="submission" date="2021-02" db="EMBL/GenBank/DDBJ databases">
        <title>Sulfurospirillum tamanensis sp. nov.</title>
        <authorList>
            <person name="Frolova A."/>
            <person name="Merkel A."/>
            <person name="Slobodkin A."/>
        </authorList>
    </citation>
    <scope>NUCLEOTIDE SEQUENCE [LARGE SCALE GENOMIC DNA]</scope>
    <source>
        <strain evidence="3 4">T05b</strain>
    </source>
</reference>
<comment type="caution">
    <text evidence="3">The sequence shown here is derived from an EMBL/GenBank/DDBJ whole genome shotgun (WGS) entry which is preliminary data.</text>
</comment>
<comment type="similarity">
    <text evidence="1">Belongs to the YggT family.</text>
</comment>
<accession>A0ABS2WST1</accession>
<keyword evidence="2" id="KW-0812">Transmembrane</keyword>
<name>A0ABS2WST1_9BACT</name>
<reference evidence="3 4" key="3">
    <citation type="submission" date="2021-02" db="EMBL/GenBank/DDBJ databases">
        <authorList>
            <person name="Merkel A.Y."/>
        </authorList>
    </citation>
    <scope>NUCLEOTIDE SEQUENCE [LARGE SCALE GENOMIC DNA]</scope>
    <source>
        <strain evidence="3 4">T05b</strain>
    </source>
</reference>
<protein>
    <submittedName>
        <fullName evidence="3">YggT family protein</fullName>
    </submittedName>
</protein>